<keyword evidence="3" id="KW-1185">Reference proteome</keyword>
<evidence type="ECO:0000313" key="2">
    <source>
        <dbReference type="EMBL" id="MPC11063.1"/>
    </source>
</evidence>
<sequence>MTERTGSDNSLLDGSFCGKPKAITQRFLERGIRQRGDTIGRQVGRRRTSPTGTPSEVAYLLKTKNNSNYYLLFLS</sequence>
<dbReference type="Proteomes" id="UP000324222">
    <property type="component" value="Unassembled WGS sequence"/>
</dbReference>
<reference evidence="2 3" key="1">
    <citation type="submission" date="2019-05" db="EMBL/GenBank/DDBJ databases">
        <title>Another draft genome of Portunus trituberculatus and its Hox gene families provides insights of decapod evolution.</title>
        <authorList>
            <person name="Jeong J.-H."/>
            <person name="Song I."/>
            <person name="Kim S."/>
            <person name="Choi T."/>
            <person name="Kim D."/>
            <person name="Ryu S."/>
            <person name="Kim W."/>
        </authorList>
    </citation>
    <scope>NUCLEOTIDE SEQUENCE [LARGE SCALE GENOMIC DNA]</scope>
    <source>
        <tissue evidence="2">Muscle</tissue>
    </source>
</reference>
<name>A0A5B7CUA0_PORTR</name>
<proteinExistence type="predicted"/>
<evidence type="ECO:0000256" key="1">
    <source>
        <dbReference type="SAM" id="MobiDB-lite"/>
    </source>
</evidence>
<feature type="region of interest" description="Disordered" evidence="1">
    <location>
        <begin position="35"/>
        <end position="54"/>
    </location>
</feature>
<accession>A0A5B7CUA0</accession>
<dbReference type="EMBL" id="VSRR010000143">
    <property type="protein sequence ID" value="MPC11063.1"/>
    <property type="molecule type" value="Genomic_DNA"/>
</dbReference>
<gene>
    <name evidence="2" type="ORF">E2C01_003716</name>
</gene>
<comment type="caution">
    <text evidence="2">The sequence shown here is derived from an EMBL/GenBank/DDBJ whole genome shotgun (WGS) entry which is preliminary data.</text>
</comment>
<organism evidence="2 3">
    <name type="scientific">Portunus trituberculatus</name>
    <name type="common">Swimming crab</name>
    <name type="synonym">Neptunus trituberculatus</name>
    <dbReference type="NCBI Taxonomy" id="210409"/>
    <lineage>
        <taxon>Eukaryota</taxon>
        <taxon>Metazoa</taxon>
        <taxon>Ecdysozoa</taxon>
        <taxon>Arthropoda</taxon>
        <taxon>Crustacea</taxon>
        <taxon>Multicrustacea</taxon>
        <taxon>Malacostraca</taxon>
        <taxon>Eumalacostraca</taxon>
        <taxon>Eucarida</taxon>
        <taxon>Decapoda</taxon>
        <taxon>Pleocyemata</taxon>
        <taxon>Brachyura</taxon>
        <taxon>Eubrachyura</taxon>
        <taxon>Portunoidea</taxon>
        <taxon>Portunidae</taxon>
        <taxon>Portuninae</taxon>
        <taxon>Portunus</taxon>
    </lineage>
</organism>
<evidence type="ECO:0000313" key="3">
    <source>
        <dbReference type="Proteomes" id="UP000324222"/>
    </source>
</evidence>
<protein>
    <submittedName>
        <fullName evidence="2">Uncharacterized protein</fullName>
    </submittedName>
</protein>
<dbReference type="AlphaFoldDB" id="A0A5B7CUA0"/>